<evidence type="ECO:0008006" key="3">
    <source>
        <dbReference type="Google" id="ProtNLM"/>
    </source>
</evidence>
<dbReference type="RefSeq" id="WP_311957146.1">
    <property type="nucleotide sequence ID" value="NZ_JARQDZ010000002.1"/>
</dbReference>
<dbReference type="Proteomes" id="UP001253851">
    <property type="component" value="Unassembled WGS sequence"/>
</dbReference>
<protein>
    <recommendedName>
        <fullName evidence="3">Lipoprotein</fullName>
    </recommendedName>
</protein>
<dbReference type="EMBL" id="JARQDZ010000002">
    <property type="protein sequence ID" value="MDT2981866.1"/>
    <property type="molecule type" value="Genomic_DNA"/>
</dbReference>
<comment type="caution">
    <text evidence="1">The sequence shown here is derived from an EMBL/GenBank/DDBJ whole genome shotgun (WGS) entry which is preliminary data.</text>
</comment>
<evidence type="ECO:0000313" key="2">
    <source>
        <dbReference type="Proteomes" id="UP001253851"/>
    </source>
</evidence>
<organism evidence="1 2">
    <name type="scientific">Enterococcus casseliflavus</name>
    <name type="common">Enterococcus flavescens</name>
    <dbReference type="NCBI Taxonomy" id="37734"/>
    <lineage>
        <taxon>Bacteria</taxon>
        <taxon>Bacillati</taxon>
        <taxon>Bacillota</taxon>
        <taxon>Bacilli</taxon>
        <taxon>Lactobacillales</taxon>
        <taxon>Enterococcaceae</taxon>
        <taxon>Enterococcus</taxon>
    </lineage>
</organism>
<dbReference type="AlphaFoldDB" id="A0ABD5FHU8"/>
<reference evidence="1 2" key="1">
    <citation type="submission" date="2023-03" db="EMBL/GenBank/DDBJ databases">
        <authorList>
            <person name="Shen W."/>
            <person name="Cai J."/>
        </authorList>
    </citation>
    <scope>NUCLEOTIDE SEQUENCE [LARGE SCALE GENOMIC DNA]</scope>
    <source>
        <strain evidence="1 2">B516</strain>
    </source>
</reference>
<name>A0ABD5FHU8_ENTCA</name>
<accession>A0ABD5FHU8</accession>
<evidence type="ECO:0000313" key="1">
    <source>
        <dbReference type="EMBL" id="MDT2981866.1"/>
    </source>
</evidence>
<sequence>MGNQRKESGMMNLTSYSTLKEYVEDGRYTIIVGPRNKSLMTRIKELYPEAVVTTSSADGIGGKKLLVDKLAADGLGLKSALLKYKIVDVVYENFTKQFVEGGNVTVNFSSKLHEGWEKAFNQIKQTTSESLRSSFIGYAAGTHAHPYKEQGGEDYNDYCQQFFEGDVWKQKRQDILDSNKPLNKEDVSFDLNGKVPKLYIKGQEVGVVSMTNHYVTSHAWGKGTNVATFIYMTNDDPKQKVLSIDRANGEVMNQ</sequence>
<gene>
    <name evidence="1" type="ORF">P7I34_04270</name>
</gene>
<proteinExistence type="predicted"/>